<dbReference type="PANTHER" id="PTHR13282">
    <property type="entry name" value="PROTEIN FAM32A"/>
    <property type="match status" value="1"/>
</dbReference>
<dbReference type="InterPro" id="IPR013865">
    <property type="entry name" value="FAM32A"/>
</dbReference>
<evidence type="ECO:0000313" key="2">
    <source>
        <dbReference type="Proteomes" id="UP000515121"/>
    </source>
</evidence>
<dbReference type="GO" id="GO:0005730">
    <property type="term" value="C:nucleolus"/>
    <property type="evidence" value="ECO:0007669"/>
    <property type="project" value="TreeGrafter"/>
</dbReference>
<protein>
    <submittedName>
        <fullName evidence="3">Protein FAM32A-like</fullName>
    </submittedName>
</protein>
<gene>
    <name evidence="3" type="primary">LOC111284668</name>
</gene>
<organism evidence="2 3">
    <name type="scientific">Durio zibethinus</name>
    <name type="common">Durian</name>
    <dbReference type="NCBI Taxonomy" id="66656"/>
    <lineage>
        <taxon>Eukaryota</taxon>
        <taxon>Viridiplantae</taxon>
        <taxon>Streptophyta</taxon>
        <taxon>Embryophyta</taxon>
        <taxon>Tracheophyta</taxon>
        <taxon>Spermatophyta</taxon>
        <taxon>Magnoliopsida</taxon>
        <taxon>eudicotyledons</taxon>
        <taxon>Gunneridae</taxon>
        <taxon>Pentapetalae</taxon>
        <taxon>rosids</taxon>
        <taxon>malvids</taxon>
        <taxon>Malvales</taxon>
        <taxon>Malvaceae</taxon>
        <taxon>Helicteroideae</taxon>
        <taxon>Durio</taxon>
    </lineage>
</organism>
<reference evidence="3" key="1">
    <citation type="submission" date="2025-08" db="UniProtKB">
        <authorList>
            <consortium name="RefSeq"/>
        </authorList>
    </citation>
    <scope>IDENTIFICATION</scope>
    <source>
        <tissue evidence="3">Fruit stalk</tissue>
    </source>
</reference>
<dbReference type="AlphaFoldDB" id="A0A6P5XM14"/>
<feature type="compositionally biased region" description="Basic and acidic residues" evidence="1">
    <location>
        <begin position="55"/>
        <end position="72"/>
    </location>
</feature>
<feature type="compositionally biased region" description="Basic residues" evidence="1">
    <location>
        <begin position="29"/>
        <end position="40"/>
    </location>
</feature>
<dbReference type="GeneID" id="111284668"/>
<accession>A0A6P5XM14</accession>
<proteinExistence type="predicted"/>
<sequence length="130" mass="14933">MSAYENIVGGRLRLKGKALHVKVDGISNNKKKRHKHRHASLSHQGENTGLPTNRTTEEDLHETDKDGSDFNAFEDHLTPAERKFLQQTHELELRTLAKMASKSHHDRIQEFNQYWANLTEHYDIPKVGPG</sequence>
<evidence type="ECO:0000313" key="3">
    <source>
        <dbReference type="RefSeq" id="XP_022729233.1"/>
    </source>
</evidence>
<keyword evidence="2" id="KW-1185">Reference proteome</keyword>
<feature type="region of interest" description="Disordered" evidence="1">
    <location>
        <begin position="25"/>
        <end position="72"/>
    </location>
</feature>
<dbReference type="Proteomes" id="UP000515121">
    <property type="component" value="Unplaced"/>
</dbReference>
<evidence type="ECO:0000256" key="1">
    <source>
        <dbReference type="SAM" id="MobiDB-lite"/>
    </source>
</evidence>
<dbReference type="KEGG" id="dzi:111284668"/>
<dbReference type="OrthoDB" id="205403at2759"/>
<feature type="compositionally biased region" description="Polar residues" evidence="1">
    <location>
        <begin position="41"/>
        <end position="54"/>
    </location>
</feature>
<dbReference type="Pfam" id="PF08555">
    <property type="entry name" value="FAM32A"/>
    <property type="match status" value="1"/>
</dbReference>
<dbReference type="RefSeq" id="XP_022729233.1">
    <property type="nucleotide sequence ID" value="XM_022873498.1"/>
</dbReference>
<dbReference type="PANTHER" id="PTHR13282:SF16">
    <property type="entry name" value="PROTEIN FAM32A"/>
    <property type="match status" value="1"/>
</dbReference>
<name>A0A6P5XM14_DURZI</name>